<protein>
    <submittedName>
        <fullName evidence="2">SGNH/GDSL hydrolase family protein</fullName>
    </submittedName>
</protein>
<gene>
    <name evidence="2" type="ORF">G7071_06480</name>
</gene>
<dbReference type="SUPFAM" id="SSF52266">
    <property type="entry name" value="SGNH hydrolase"/>
    <property type="match status" value="1"/>
</dbReference>
<dbReference type="EMBL" id="CP049866">
    <property type="protein sequence ID" value="QIK77290.1"/>
    <property type="molecule type" value="Genomic_DNA"/>
</dbReference>
<keyword evidence="3" id="KW-1185">Reference proteome</keyword>
<reference evidence="2 3" key="1">
    <citation type="submission" date="2020-03" db="EMBL/GenBank/DDBJ databases">
        <title>Nocardioides sp. nov., isolated from fish.</title>
        <authorList>
            <person name="Hyun D.-W."/>
            <person name="Bae J.-W."/>
        </authorList>
    </citation>
    <scope>NUCLEOTIDE SEQUENCE [LARGE SCALE GENOMIC DNA]</scope>
    <source>
        <strain evidence="2 3">HDW12A</strain>
    </source>
</reference>
<dbReference type="InterPro" id="IPR036514">
    <property type="entry name" value="SGNH_hydro_sf"/>
</dbReference>
<dbReference type="KEGG" id="npi:G7071_06480"/>
<dbReference type="AlphaFoldDB" id="A0A6G7YKM9"/>
<dbReference type="RefSeq" id="WP_166320973.1">
    <property type="nucleotide sequence ID" value="NZ_CP049866.1"/>
</dbReference>
<proteinExistence type="predicted"/>
<keyword evidence="2" id="KW-0378">Hydrolase</keyword>
<feature type="domain" description="SGNH hydrolase-type esterase" evidence="1">
    <location>
        <begin position="18"/>
        <end position="133"/>
    </location>
</feature>
<evidence type="ECO:0000259" key="1">
    <source>
        <dbReference type="Pfam" id="PF13472"/>
    </source>
</evidence>
<accession>A0A6G7YKM9</accession>
<evidence type="ECO:0000313" key="3">
    <source>
        <dbReference type="Proteomes" id="UP000502035"/>
    </source>
</evidence>
<dbReference type="GO" id="GO:0016787">
    <property type="term" value="F:hydrolase activity"/>
    <property type="evidence" value="ECO:0007669"/>
    <property type="project" value="UniProtKB-KW"/>
</dbReference>
<dbReference type="InterPro" id="IPR013830">
    <property type="entry name" value="SGNH_hydro"/>
</dbReference>
<dbReference type="Pfam" id="PF13472">
    <property type="entry name" value="Lipase_GDSL_2"/>
    <property type="match status" value="1"/>
</dbReference>
<organism evidence="2 3">
    <name type="scientific">Nocardioides piscis</name>
    <dbReference type="NCBI Taxonomy" id="2714938"/>
    <lineage>
        <taxon>Bacteria</taxon>
        <taxon>Bacillati</taxon>
        <taxon>Actinomycetota</taxon>
        <taxon>Actinomycetes</taxon>
        <taxon>Propionibacteriales</taxon>
        <taxon>Nocardioidaceae</taxon>
        <taxon>Nocardioides</taxon>
    </lineage>
</organism>
<evidence type="ECO:0000313" key="2">
    <source>
        <dbReference type="EMBL" id="QIK77290.1"/>
    </source>
</evidence>
<sequence length="149" mass="15786">MAGPTSGTRRRGRLLRLRVQQGASHCGDRSFATRVRAARDADLVVVAGGLNDHDQSAADIRAGLRSLVNKVGTHELVVVGPATAPARAARVGRVDTVLEQLCAELDVPYVDASAIRLDYLPDRLHLTAAGHAAFGDFVAAELRTLGLLD</sequence>
<dbReference type="CDD" id="cd00229">
    <property type="entry name" value="SGNH_hydrolase"/>
    <property type="match status" value="1"/>
</dbReference>
<name>A0A6G7YKM9_9ACTN</name>
<dbReference type="Proteomes" id="UP000502035">
    <property type="component" value="Chromosome"/>
</dbReference>
<dbReference type="Gene3D" id="3.40.50.1110">
    <property type="entry name" value="SGNH hydrolase"/>
    <property type="match status" value="1"/>
</dbReference>